<dbReference type="InterPro" id="IPR038029">
    <property type="entry name" value="GbiG_N_sf"/>
</dbReference>
<dbReference type="GO" id="GO:0009236">
    <property type="term" value="P:cobalamin biosynthetic process"/>
    <property type="evidence" value="ECO:0007669"/>
    <property type="project" value="InterPro"/>
</dbReference>
<dbReference type="SUPFAM" id="SSF159664">
    <property type="entry name" value="CobE/GbiG C-terminal domain-like"/>
    <property type="match status" value="1"/>
</dbReference>
<dbReference type="Gene3D" id="3.30.420.180">
    <property type="entry name" value="CobE/GbiG C-terminal domain"/>
    <property type="match status" value="1"/>
</dbReference>
<dbReference type="AlphaFoldDB" id="A0A1M7XYR5"/>
<dbReference type="EMBL" id="FRFD01000003">
    <property type="protein sequence ID" value="SHO44214.1"/>
    <property type="molecule type" value="Genomic_DNA"/>
</dbReference>
<dbReference type="InterPro" id="IPR036518">
    <property type="entry name" value="CobE/GbiG_C_sf"/>
</dbReference>
<evidence type="ECO:0000313" key="4">
    <source>
        <dbReference type="EMBL" id="SHO44214.1"/>
    </source>
</evidence>
<reference evidence="4 5" key="1">
    <citation type="submission" date="2016-12" db="EMBL/GenBank/DDBJ databases">
        <authorList>
            <person name="Song W.-J."/>
            <person name="Kurnit D.M."/>
        </authorList>
    </citation>
    <scope>NUCLEOTIDE SEQUENCE [LARGE SCALE GENOMIC DNA]</scope>
    <source>
        <strain evidence="4 5">DSM 12503</strain>
    </source>
</reference>
<evidence type="ECO:0000259" key="1">
    <source>
        <dbReference type="Pfam" id="PF01890"/>
    </source>
</evidence>
<dbReference type="InterPro" id="IPR052553">
    <property type="entry name" value="CbiG_hydrolase"/>
</dbReference>
<feature type="domain" description="Cobalamin biosynthesis central region" evidence="3">
    <location>
        <begin position="143"/>
        <end position="222"/>
    </location>
</feature>
<keyword evidence="4" id="KW-0456">Lyase</keyword>
<feature type="domain" description="Cobalamin synthesis G N-terminal" evidence="2">
    <location>
        <begin position="58"/>
        <end position="138"/>
    </location>
</feature>
<dbReference type="InterPro" id="IPR002750">
    <property type="entry name" value="CobE/GbiG_C"/>
</dbReference>
<dbReference type="Pfam" id="PF11760">
    <property type="entry name" value="CbiG_N"/>
    <property type="match status" value="1"/>
</dbReference>
<gene>
    <name evidence="4" type="ORF">SAMN02745217_00494</name>
</gene>
<dbReference type="OrthoDB" id="9781023at2"/>
<evidence type="ECO:0000313" key="5">
    <source>
        <dbReference type="Proteomes" id="UP000184612"/>
    </source>
</evidence>
<dbReference type="PANTHER" id="PTHR37477:SF1">
    <property type="entry name" value="COBALT-PRECORRIN-5A HYDROLASE"/>
    <property type="match status" value="1"/>
</dbReference>
<accession>A0A1M7XYR5</accession>
<dbReference type="PANTHER" id="PTHR37477">
    <property type="entry name" value="COBALT-PRECORRIN-5A HYDROLASE"/>
    <property type="match status" value="1"/>
</dbReference>
<dbReference type="RefSeq" id="WP_073587205.1">
    <property type="nucleotide sequence ID" value="NZ_FRFD01000003.1"/>
</dbReference>
<dbReference type="SUPFAM" id="SSF159672">
    <property type="entry name" value="CbiG N-terminal domain-like"/>
    <property type="match status" value="1"/>
</dbReference>
<keyword evidence="5" id="KW-1185">Reference proteome</keyword>
<proteinExistence type="predicted"/>
<dbReference type="Gene3D" id="3.40.50.11220">
    <property type="match status" value="1"/>
</dbReference>
<evidence type="ECO:0000259" key="3">
    <source>
        <dbReference type="Pfam" id="PF11761"/>
    </source>
</evidence>
<organism evidence="4 5">
    <name type="scientific">Anaerocolumna xylanovorans DSM 12503</name>
    <dbReference type="NCBI Taxonomy" id="1121345"/>
    <lineage>
        <taxon>Bacteria</taxon>
        <taxon>Bacillati</taxon>
        <taxon>Bacillota</taxon>
        <taxon>Clostridia</taxon>
        <taxon>Lachnospirales</taxon>
        <taxon>Lachnospiraceae</taxon>
        <taxon>Anaerocolumna</taxon>
    </lineage>
</organism>
<dbReference type="GO" id="GO:0016829">
    <property type="term" value="F:lyase activity"/>
    <property type="evidence" value="ECO:0007669"/>
    <property type="project" value="UniProtKB-KW"/>
</dbReference>
<dbReference type="InterPro" id="IPR021745">
    <property type="entry name" value="CbiG_mid"/>
</dbReference>
<sequence>MKISIISFTKRGMALSLKLKEVLKEEREIALFTKHGASINKVSDYPGIIHITESLGQWTKGQFEANSALLFIGACAIAVRAIAPFVKDKLSDPPVLVMDEAGRFVIPVLSGHYGGANELAEEIAEALSATAVITTATDVNGLFAVDVFARKNNLAICGRSGIEKVSSAVLNGERVTVAVAEEYTGQVPKELTFVSYPTEGKVSVVISPFIENSERADLQLCPKAYVIGVGCKRGKSFKEIEKIINKQLERAGLRIEAVAALASIDRKKEEAGLLQYAKEYKLPFLTFSGELLSGTRGEFTSSSFVKEQVGVDNVCERSAMAACGEDGEIILPKYAENGITISIAKKKWSVAFDGT</sequence>
<evidence type="ECO:0000259" key="2">
    <source>
        <dbReference type="Pfam" id="PF11760"/>
    </source>
</evidence>
<dbReference type="InterPro" id="IPR021744">
    <property type="entry name" value="CbiG_N"/>
</dbReference>
<dbReference type="Pfam" id="PF11761">
    <property type="entry name" value="CbiG_mid"/>
    <property type="match status" value="1"/>
</dbReference>
<dbReference type="STRING" id="1121345.SAMN02745217_00494"/>
<name>A0A1M7XYR5_9FIRM</name>
<feature type="domain" description="CobE/GbiG C-terminal" evidence="1">
    <location>
        <begin position="225"/>
        <end position="344"/>
    </location>
</feature>
<dbReference type="Proteomes" id="UP000184612">
    <property type="component" value="Unassembled WGS sequence"/>
</dbReference>
<dbReference type="Pfam" id="PF01890">
    <property type="entry name" value="CbiG_C"/>
    <property type="match status" value="1"/>
</dbReference>
<protein>
    <submittedName>
        <fullName evidence="4">Cobalt-precorrin 5A acetaldehyde-lyase</fullName>
    </submittedName>
</protein>